<comment type="similarity">
    <text evidence="2">Belongs to the bacterial solute-binding protein 2 family.</text>
</comment>
<dbReference type="InterPro" id="IPR028082">
    <property type="entry name" value="Peripla_BP_I"/>
</dbReference>
<name>A0A366XNK1_9BACI</name>
<gene>
    <name evidence="5" type="ORF">DS031_19175</name>
</gene>
<evidence type="ECO:0000259" key="4">
    <source>
        <dbReference type="Pfam" id="PF13407"/>
    </source>
</evidence>
<keyword evidence="3" id="KW-0732">Signal</keyword>
<organism evidence="5 6">
    <name type="scientific">Bacillus taeanensis</name>
    <dbReference type="NCBI Taxonomy" id="273032"/>
    <lineage>
        <taxon>Bacteria</taxon>
        <taxon>Bacillati</taxon>
        <taxon>Bacillota</taxon>
        <taxon>Bacilli</taxon>
        <taxon>Bacillales</taxon>
        <taxon>Bacillaceae</taxon>
        <taxon>Bacillus</taxon>
    </lineage>
</organism>
<dbReference type="Pfam" id="PF13407">
    <property type="entry name" value="Peripla_BP_4"/>
    <property type="match status" value="1"/>
</dbReference>
<evidence type="ECO:0000256" key="1">
    <source>
        <dbReference type="ARBA" id="ARBA00004196"/>
    </source>
</evidence>
<dbReference type="SUPFAM" id="SSF53822">
    <property type="entry name" value="Periplasmic binding protein-like I"/>
    <property type="match status" value="1"/>
</dbReference>
<evidence type="ECO:0000256" key="3">
    <source>
        <dbReference type="ARBA" id="ARBA00022729"/>
    </source>
</evidence>
<accession>A0A366XNK1</accession>
<comment type="caution">
    <text evidence="5">The sequence shown here is derived from an EMBL/GenBank/DDBJ whole genome shotgun (WGS) entry which is preliminary data.</text>
</comment>
<dbReference type="GO" id="GO:0030313">
    <property type="term" value="C:cell envelope"/>
    <property type="evidence" value="ECO:0007669"/>
    <property type="project" value="UniProtKB-SubCell"/>
</dbReference>
<dbReference type="Gene3D" id="3.40.50.2300">
    <property type="match status" value="2"/>
</dbReference>
<dbReference type="PANTHER" id="PTHR46847">
    <property type="entry name" value="D-ALLOSE-BINDING PERIPLASMIC PROTEIN-RELATED"/>
    <property type="match status" value="1"/>
</dbReference>
<dbReference type="PANTHER" id="PTHR46847:SF1">
    <property type="entry name" value="D-ALLOSE-BINDING PERIPLASMIC PROTEIN-RELATED"/>
    <property type="match status" value="1"/>
</dbReference>
<dbReference type="CDD" id="cd01536">
    <property type="entry name" value="PBP1_ABC_sugar_binding-like"/>
    <property type="match status" value="1"/>
</dbReference>
<feature type="domain" description="Periplasmic binding protein" evidence="4">
    <location>
        <begin position="33"/>
        <end position="285"/>
    </location>
</feature>
<dbReference type="GO" id="GO:0030246">
    <property type="term" value="F:carbohydrate binding"/>
    <property type="evidence" value="ECO:0007669"/>
    <property type="project" value="UniProtKB-ARBA"/>
</dbReference>
<dbReference type="Proteomes" id="UP000253314">
    <property type="component" value="Unassembled WGS sequence"/>
</dbReference>
<keyword evidence="6" id="KW-1185">Reference proteome</keyword>
<dbReference type="AlphaFoldDB" id="A0A366XNK1"/>
<evidence type="ECO:0000256" key="2">
    <source>
        <dbReference type="ARBA" id="ARBA00007639"/>
    </source>
</evidence>
<sequence length="317" mass="35058">MKRKWLLLVLSIILLGAVAASWLYKKEEESPKVVVVLKSLDSEYWKVVQAGAEKAFHDFHVDGEVIAPQSLYSISDQNHLLRSVLKQNPDALLFAPTHPSESIPVLEEYKKRNIPVLFVDTAADWGGETTFIGTENTVLGYKAGALLGTMLHPGEKAALLHGDLSDPVSRDRISGAERALKNVGIEITVNQRAYDVFWRRLPVMESILEWHPDVKGVFATDDSLALDALKAIEKKGLNIPVIGTDGMKEIVHYVKDETLGAALAQNPYDMGYIGVQQALKAINGEVVSKRIDSGVDIITKDNAEDKLEFLKKVLHLK</sequence>
<evidence type="ECO:0000313" key="5">
    <source>
        <dbReference type="EMBL" id="RBW67930.1"/>
    </source>
</evidence>
<dbReference type="InterPro" id="IPR025997">
    <property type="entry name" value="SBP_2_dom"/>
</dbReference>
<protein>
    <submittedName>
        <fullName evidence="5">Sugar ABC transporter substrate-binding protein</fullName>
    </submittedName>
</protein>
<dbReference type="RefSeq" id="WP_113807693.1">
    <property type="nucleotide sequence ID" value="NZ_QOCW01000027.1"/>
</dbReference>
<proteinExistence type="inferred from homology"/>
<evidence type="ECO:0000313" key="6">
    <source>
        <dbReference type="Proteomes" id="UP000253314"/>
    </source>
</evidence>
<reference evidence="5 6" key="1">
    <citation type="submission" date="2018-07" db="EMBL/GenBank/DDBJ databases">
        <title>Lottiidibacillus patelloidae gen. nov., sp. nov., isolated from the intestinal tract of a marine limpet and the reclassification of B. taeanensis BH030017T, B. algicola KMM 3737T and B. hwajinpoensis SW-72T as genus Lottiidibacillus.</title>
        <authorList>
            <person name="Liu R."/>
            <person name="Huang Z."/>
        </authorList>
    </citation>
    <scope>NUCLEOTIDE SEQUENCE [LARGE SCALE GENOMIC DNA]</scope>
    <source>
        <strain evidence="5 6">BH030017</strain>
    </source>
</reference>
<dbReference type="EMBL" id="QOCW01000027">
    <property type="protein sequence ID" value="RBW67930.1"/>
    <property type="molecule type" value="Genomic_DNA"/>
</dbReference>
<dbReference type="OrthoDB" id="6196975at2"/>
<comment type="subcellular location">
    <subcellularLocation>
        <location evidence="1">Cell envelope</location>
    </subcellularLocation>
</comment>